<evidence type="ECO:0000256" key="6">
    <source>
        <dbReference type="ARBA" id="ARBA00022692"/>
    </source>
</evidence>
<keyword evidence="9 14" id="KW-0560">Oxidoreductase</keyword>
<keyword evidence="5 13" id="KW-0349">Heme</keyword>
<dbReference type="PRINTS" id="PR00385">
    <property type="entry name" value="P450"/>
</dbReference>
<accession>A0AAW0BVL7</accession>
<dbReference type="Gene3D" id="1.10.630.10">
    <property type="entry name" value="Cytochrome P450"/>
    <property type="match status" value="1"/>
</dbReference>
<evidence type="ECO:0000256" key="8">
    <source>
        <dbReference type="ARBA" id="ARBA00022989"/>
    </source>
</evidence>
<dbReference type="PRINTS" id="PR00465">
    <property type="entry name" value="EP450IV"/>
</dbReference>
<dbReference type="PANTHER" id="PTHR24305">
    <property type="entry name" value="CYTOCHROME P450"/>
    <property type="match status" value="1"/>
</dbReference>
<gene>
    <name evidence="15" type="ORF">VNI00_013749</name>
</gene>
<dbReference type="GO" id="GO:0020037">
    <property type="term" value="F:heme binding"/>
    <property type="evidence" value="ECO:0007669"/>
    <property type="project" value="InterPro"/>
</dbReference>
<evidence type="ECO:0000256" key="9">
    <source>
        <dbReference type="ARBA" id="ARBA00023002"/>
    </source>
</evidence>
<keyword evidence="6" id="KW-0812">Transmembrane</keyword>
<name>A0AAW0BVL7_9AGAR</name>
<evidence type="ECO:0000256" key="2">
    <source>
        <dbReference type="ARBA" id="ARBA00004370"/>
    </source>
</evidence>
<dbReference type="InterPro" id="IPR050121">
    <property type="entry name" value="Cytochrome_P450_monoxygenase"/>
</dbReference>
<evidence type="ECO:0000313" key="15">
    <source>
        <dbReference type="EMBL" id="KAK7031141.1"/>
    </source>
</evidence>
<evidence type="ECO:0008006" key="17">
    <source>
        <dbReference type="Google" id="ProtNLM"/>
    </source>
</evidence>
<dbReference type="GO" id="GO:0016705">
    <property type="term" value="F:oxidoreductase activity, acting on paired donors, with incorporation or reduction of molecular oxygen"/>
    <property type="evidence" value="ECO:0007669"/>
    <property type="project" value="InterPro"/>
</dbReference>
<dbReference type="PROSITE" id="PS00086">
    <property type="entry name" value="CYTOCHROME_P450"/>
    <property type="match status" value="1"/>
</dbReference>
<dbReference type="PANTHER" id="PTHR24305:SF166">
    <property type="entry name" value="CYTOCHROME P450 12A4, MITOCHONDRIAL-RELATED"/>
    <property type="match status" value="1"/>
</dbReference>
<keyword evidence="10 13" id="KW-0408">Iron</keyword>
<dbReference type="GO" id="GO:0016020">
    <property type="term" value="C:membrane"/>
    <property type="evidence" value="ECO:0007669"/>
    <property type="project" value="UniProtKB-SubCell"/>
</dbReference>
<reference evidence="15 16" key="1">
    <citation type="submission" date="2024-01" db="EMBL/GenBank/DDBJ databases">
        <title>A draft genome for a cacao thread blight-causing isolate of Paramarasmius palmivorus.</title>
        <authorList>
            <person name="Baruah I.K."/>
            <person name="Bukari Y."/>
            <person name="Amoako-Attah I."/>
            <person name="Meinhardt L.W."/>
            <person name="Bailey B.A."/>
            <person name="Cohen S.P."/>
        </authorList>
    </citation>
    <scope>NUCLEOTIDE SEQUENCE [LARGE SCALE GENOMIC DNA]</scope>
    <source>
        <strain evidence="15 16">GH-12</strain>
    </source>
</reference>
<evidence type="ECO:0000313" key="16">
    <source>
        <dbReference type="Proteomes" id="UP001383192"/>
    </source>
</evidence>
<evidence type="ECO:0000256" key="5">
    <source>
        <dbReference type="ARBA" id="ARBA00022617"/>
    </source>
</evidence>
<keyword evidence="16" id="KW-1185">Reference proteome</keyword>
<evidence type="ECO:0000256" key="3">
    <source>
        <dbReference type="ARBA" id="ARBA00004721"/>
    </source>
</evidence>
<sequence length="322" mass="36585">MITSVDSVYPTRTQYLLKRVRSDFFPEVIEKVFAVLFPSKEDIRWRAWLKASKSEARRLYVNKLQGQTSQEDDVLGVISRSMKAADPDRQMSSEEALSQMSTIIMAGHETSAHTLTWLFYELARHSADQQRLFEEIKRAREEKGAELTANDYDSMPFLNAVIKETLRLDTIVLRLVREAGEDDVIPLAYPIRSSSGEMLSQIPVTKGQRIITSVAGYNYLKEVWGEDAEEWNPDRHLDSKRATTLGVFGNVMTFSAGVRSCLGWRFAVHEIQTVTTQLVESFQFSIPPGVDIVKVETAFMSPVVRGKTDEGLQMPLKIKLRE</sequence>
<evidence type="ECO:0000256" key="10">
    <source>
        <dbReference type="ARBA" id="ARBA00023004"/>
    </source>
</evidence>
<comment type="pathway">
    <text evidence="3">Secondary metabolite biosynthesis; terpenoid biosynthesis.</text>
</comment>
<comment type="cofactor">
    <cofactor evidence="1 13">
        <name>heme</name>
        <dbReference type="ChEBI" id="CHEBI:30413"/>
    </cofactor>
</comment>
<dbReference type="InterPro" id="IPR001128">
    <property type="entry name" value="Cyt_P450"/>
</dbReference>
<feature type="binding site" description="axial binding residue" evidence="13">
    <location>
        <position position="261"/>
    </location>
    <ligand>
        <name>heme</name>
        <dbReference type="ChEBI" id="CHEBI:30413"/>
    </ligand>
    <ligandPart>
        <name>Fe</name>
        <dbReference type="ChEBI" id="CHEBI:18248"/>
    </ligandPart>
</feature>
<dbReference type="AlphaFoldDB" id="A0AAW0BVL7"/>
<dbReference type="Pfam" id="PF00067">
    <property type="entry name" value="p450"/>
    <property type="match status" value="1"/>
</dbReference>
<comment type="subcellular location">
    <subcellularLocation>
        <location evidence="2">Membrane</location>
    </subcellularLocation>
</comment>
<dbReference type="InterPro" id="IPR036396">
    <property type="entry name" value="Cyt_P450_sf"/>
</dbReference>
<dbReference type="GO" id="GO:0005506">
    <property type="term" value="F:iron ion binding"/>
    <property type="evidence" value="ECO:0007669"/>
    <property type="project" value="InterPro"/>
</dbReference>
<keyword evidence="7 13" id="KW-0479">Metal-binding</keyword>
<dbReference type="SUPFAM" id="SSF48264">
    <property type="entry name" value="Cytochrome P450"/>
    <property type="match status" value="1"/>
</dbReference>
<dbReference type="Proteomes" id="UP001383192">
    <property type="component" value="Unassembled WGS sequence"/>
</dbReference>
<dbReference type="EMBL" id="JAYKXP010000071">
    <property type="protein sequence ID" value="KAK7031141.1"/>
    <property type="molecule type" value="Genomic_DNA"/>
</dbReference>
<keyword evidence="8" id="KW-1133">Transmembrane helix</keyword>
<organism evidence="15 16">
    <name type="scientific">Paramarasmius palmivorus</name>
    <dbReference type="NCBI Taxonomy" id="297713"/>
    <lineage>
        <taxon>Eukaryota</taxon>
        <taxon>Fungi</taxon>
        <taxon>Dikarya</taxon>
        <taxon>Basidiomycota</taxon>
        <taxon>Agaricomycotina</taxon>
        <taxon>Agaricomycetes</taxon>
        <taxon>Agaricomycetidae</taxon>
        <taxon>Agaricales</taxon>
        <taxon>Marasmiineae</taxon>
        <taxon>Marasmiaceae</taxon>
        <taxon>Paramarasmius</taxon>
    </lineage>
</organism>
<comment type="caution">
    <text evidence="15">The sequence shown here is derived from an EMBL/GenBank/DDBJ whole genome shotgun (WGS) entry which is preliminary data.</text>
</comment>
<protein>
    <recommendedName>
        <fullName evidence="17">Cytochrome P450</fullName>
    </recommendedName>
</protein>
<evidence type="ECO:0000256" key="14">
    <source>
        <dbReference type="RuleBase" id="RU000461"/>
    </source>
</evidence>
<keyword evidence="12" id="KW-0472">Membrane</keyword>
<evidence type="ECO:0000256" key="13">
    <source>
        <dbReference type="PIRSR" id="PIRSR602403-1"/>
    </source>
</evidence>
<comment type="similarity">
    <text evidence="4 14">Belongs to the cytochrome P450 family.</text>
</comment>
<dbReference type="InterPro" id="IPR017972">
    <property type="entry name" value="Cyt_P450_CS"/>
</dbReference>
<evidence type="ECO:0000256" key="4">
    <source>
        <dbReference type="ARBA" id="ARBA00010617"/>
    </source>
</evidence>
<keyword evidence="11 14" id="KW-0503">Monooxygenase</keyword>
<evidence type="ECO:0000256" key="7">
    <source>
        <dbReference type="ARBA" id="ARBA00022723"/>
    </source>
</evidence>
<dbReference type="GO" id="GO:0004497">
    <property type="term" value="F:monooxygenase activity"/>
    <property type="evidence" value="ECO:0007669"/>
    <property type="project" value="UniProtKB-KW"/>
</dbReference>
<evidence type="ECO:0000256" key="12">
    <source>
        <dbReference type="ARBA" id="ARBA00023136"/>
    </source>
</evidence>
<evidence type="ECO:0000256" key="11">
    <source>
        <dbReference type="ARBA" id="ARBA00023033"/>
    </source>
</evidence>
<evidence type="ECO:0000256" key="1">
    <source>
        <dbReference type="ARBA" id="ARBA00001971"/>
    </source>
</evidence>
<proteinExistence type="inferred from homology"/>
<dbReference type="InterPro" id="IPR002403">
    <property type="entry name" value="Cyt_P450_E_grp-IV"/>
</dbReference>